<evidence type="ECO:0000313" key="2">
    <source>
        <dbReference type="Proteomes" id="UP000051733"/>
    </source>
</evidence>
<protein>
    <submittedName>
        <fullName evidence="1">Uncharacterized protein</fullName>
    </submittedName>
</protein>
<dbReference type="OrthoDB" id="1907105at2"/>
<proteinExistence type="predicted"/>
<keyword evidence="2" id="KW-1185">Reference proteome</keyword>
<dbReference type="EMBL" id="AYYY01000043">
    <property type="protein sequence ID" value="KRM61027.1"/>
    <property type="molecule type" value="Genomic_DNA"/>
</dbReference>
<dbReference type="AlphaFoldDB" id="A0A0R2ADP8"/>
<reference evidence="1 2" key="1">
    <citation type="journal article" date="2015" name="Genome Announc.">
        <title>Expanding the biotechnology potential of lactobacilli through comparative genomics of 213 strains and associated genera.</title>
        <authorList>
            <person name="Sun Z."/>
            <person name="Harris H.M."/>
            <person name="McCann A."/>
            <person name="Guo C."/>
            <person name="Argimon S."/>
            <person name="Zhang W."/>
            <person name="Yang X."/>
            <person name="Jeffery I.B."/>
            <person name="Cooney J.C."/>
            <person name="Kagawa T.F."/>
            <person name="Liu W."/>
            <person name="Song Y."/>
            <person name="Salvetti E."/>
            <person name="Wrobel A."/>
            <person name="Rasinkangas P."/>
            <person name="Parkhill J."/>
            <person name="Rea M.C."/>
            <person name="O'Sullivan O."/>
            <person name="Ritari J."/>
            <person name="Douillard F.P."/>
            <person name="Paul Ross R."/>
            <person name="Yang R."/>
            <person name="Briner A.E."/>
            <person name="Felis G.E."/>
            <person name="de Vos W.M."/>
            <person name="Barrangou R."/>
            <person name="Klaenhammer T.R."/>
            <person name="Caufield P.W."/>
            <person name="Cui Y."/>
            <person name="Zhang H."/>
            <person name="O'Toole P.W."/>
        </authorList>
    </citation>
    <scope>NUCLEOTIDE SEQUENCE [LARGE SCALE GENOMIC DNA]</scope>
    <source>
        <strain evidence="1 2">DSM 20634</strain>
    </source>
</reference>
<sequence length="238" mass="27126">MSTSKNYGFTFNGHHSSEFGLKVLNTKSMVLPAKTKTTVQVPYQNGSLDLSDLYGSNTFGERTITFPCRLDIGYNDRDRLYNTWTKIVNWLMNPTGKRELDDDAQSDFFYKAEVQKSPTISEMPSFCYLTIEFQAYPYRFHERADDLWDPFNFNWDVAQRTTIDVDGSSYLNLINNGEIAVTLMIETDSKLTLTLNGDTFSVAQGSTNNDEIMLNPGENSLMITGNAHATFDWFEEVI</sequence>
<name>A0A0R2ADP8_9LACO</name>
<dbReference type="STRING" id="1423813.FC26_GL002243"/>
<dbReference type="RefSeq" id="WP_057779446.1">
    <property type="nucleotide sequence ID" value="NZ_AYYY01000043.1"/>
</dbReference>
<dbReference type="Gene3D" id="2.40.30.200">
    <property type="match status" value="1"/>
</dbReference>
<dbReference type="Proteomes" id="UP000051733">
    <property type="component" value="Unassembled WGS sequence"/>
</dbReference>
<gene>
    <name evidence="1" type="ORF">FC26_GL002243</name>
</gene>
<accession>A0A0R2ADP8</accession>
<dbReference type="PATRIC" id="fig|1423813.3.peg.2285"/>
<comment type="caution">
    <text evidence="1">The sequence shown here is derived from an EMBL/GenBank/DDBJ whole genome shotgun (WGS) entry which is preliminary data.</text>
</comment>
<evidence type="ECO:0000313" key="1">
    <source>
        <dbReference type="EMBL" id="KRM61027.1"/>
    </source>
</evidence>
<organism evidence="1 2">
    <name type="scientific">Paucilactobacillus vaccinostercus DSM 20634</name>
    <dbReference type="NCBI Taxonomy" id="1423813"/>
    <lineage>
        <taxon>Bacteria</taxon>
        <taxon>Bacillati</taxon>
        <taxon>Bacillota</taxon>
        <taxon>Bacilli</taxon>
        <taxon>Lactobacillales</taxon>
        <taxon>Lactobacillaceae</taxon>
        <taxon>Paucilactobacillus</taxon>
    </lineage>
</organism>